<dbReference type="InterPro" id="IPR027681">
    <property type="entry name" value="IRSp53/IRTKS/Pinkbar"/>
</dbReference>
<accession>A0A3L8SGK0</accession>
<name>A0A3L8SGK0_CHLGU</name>
<dbReference type="GO" id="GO:0051764">
    <property type="term" value="P:actin crosslink formation"/>
    <property type="evidence" value="ECO:0007669"/>
    <property type="project" value="TreeGrafter"/>
</dbReference>
<dbReference type="AlphaFoldDB" id="A0A3L8SGK0"/>
<dbReference type="PANTHER" id="PTHR14206">
    <property type="entry name" value="BRAIN-SPECIFIC ANGIOGENESIS INHIBITOR 1-ASSOCIATED PROTEIN 2"/>
    <property type="match status" value="1"/>
</dbReference>
<dbReference type="GO" id="GO:0005654">
    <property type="term" value="C:nucleoplasm"/>
    <property type="evidence" value="ECO:0007669"/>
    <property type="project" value="TreeGrafter"/>
</dbReference>
<dbReference type="InterPro" id="IPR013606">
    <property type="entry name" value="I-BAR_dom"/>
</dbReference>
<feature type="non-terminal residue" evidence="2">
    <location>
        <position position="1"/>
    </location>
</feature>
<feature type="domain" description="IMD" evidence="1">
    <location>
        <begin position="1"/>
        <end position="69"/>
    </location>
</feature>
<dbReference type="SUPFAM" id="SSF103657">
    <property type="entry name" value="BAR/IMD domain-like"/>
    <property type="match status" value="1"/>
</dbReference>
<reference evidence="2 3" key="1">
    <citation type="journal article" date="2018" name="Proc. R. Soc. B">
        <title>A non-coding region near Follistatin controls head colour polymorphism in the Gouldian finch.</title>
        <authorList>
            <person name="Toomey M.B."/>
            <person name="Marques C.I."/>
            <person name="Andrade P."/>
            <person name="Araujo P.M."/>
            <person name="Sabatino S."/>
            <person name="Gazda M.A."/>
            <person name="Afonso S."/>
            <person name="Lopes R.J."/>
            <person name="Corbo J.C."/>
            <person name="Carneiro M."/>
        </authorList>
    </citation>
    <scope>NUCLEOTIDE SEQUENCE [LARGE SCALE GENOMIC DNA]</scope>
    <source>
        <strain evidence="2">Red01</strain>
        <tissue evidence="2">Muscle</tissue>
    </source>
</reference>
<dbReference type="Gene3D" id="1.20.1270.60">
    <property type="entry name" value="Arfaptin homology (AH) domain/BAR domain"/>
    <property type="match status" value="1"/>
</dbReference>
<dbReference type="GO" id="GO:0030838">
    <property type="term" value="P:positive regulation of actin filament polymerization"/>
    <property type="evidence" value="ECO:0007669"/>
    <property type="project" value="TreeGrafter"/>
</dbReference>
<proteinExistence type="predicted"/>
<dbReference type="GO" id="GO:0005829">
    <property type="term" value="C:cytosol"/>
    <property type="evidence" value="ECO:0007669"/>
    <property type="project" value="TreeGrafter"/>
</dbReference>
<comment type="caution">
    <text evidence="2">The sequence shown here is derived from an EMBL/GenBank/DDBJ whole genome shotgun (WGS) entry which is preliminary data.</text>
</comment>
<dbReference type="Proteomes" id="UP000276834">
    <property type="component" value="Unassembled WGS sequence"/>
</dbReference>
<organism evidence="2 3">
    <name type="scientific">Chloebia gouldiae</name>
    <name type="common">Gouldian finch</name>
    <name type="synonym">Erythrura gouldiae</name>
    <dbReference type="NCBI Taxonomy" id="44316"/>
    <lineage>
        <taxon>Eukaryota</taxon>
        <taxon>Metazoa</taxon>
        <taxon>Chordata</taxon>
        <taxon>Craniata</taxon>
        <taxon>Vertebrata</taxon>
        <taxon>Euteleostomi</taxon>
        <taxon>Archelosauria</taxon>
        <taxon>Archosauria</taxon>
        <taxon>Dinosauria</taxon>
        <taxon>Saurischia</taxon>
        <taxon>Theropoda</taxon>
        <taxon>Coelurosauria</taxon>
        <taxon>Aves</taxon>
        <taxon>Neognathae</taxon>
        <taxon>Neoaves</taxon>
        <taxon>Telluraves</taxon>
        <taxon>Australaves</taxon>
        <taxon>Passeriformes</taxon>
        <taxon>Passeroidea</taxon>
        <taxon>Passeridae</taxon>
        <taxon>Chloebia</taxon>
    </lineage>
</organism>
<dbReference type="GO" id="GO:0007009">
    <property type="term" value="P:plasma membrane organization"/>
    <property type="evidence" value="ECO:0007669"/>
    <property type="project" value="InterPro"/>
</dbReference>
<evidence type="ECO:0000313" key="2">
    <source>
        <dbReference type="EMBL" id="RLW01551.1"/>
    </source>
</evidence>
<dbReference type="EMBL" id="QUSF01000022">
    <property type="protein sequence ID" value="RLW01551.1"/>
    <property type="molecule type" value="Genomic_DNA"/>
</dbReference>
<gene>
    <name evidence="2" type="ORF">DV515_00007888</name>
</gene>
<dbReference type="GO" id="GO:0051017">
    <property type="term" value="P:actin filament bundle assembly"/>
    <property type="evidence" value="ECO:0007669"/>
    <property type="project" value="TreeGrafter"/>
</dbReference>
<protein>
    <recommendedName>
        <fullName evidence="1">IMD domain-containing protein</fullName>
    </recommendedName>
</protein>
<evidence type="ECO:0000259" key="1">
    <source>
        <dbReference type="PROSITE" id="PS51338"/>
    </source>
</evidence>
<sequence>NVMEQFNPGLRNLINLGKNYEKAVNVMVMAGRAYYDSLAKIGDISADSPVSKELVVVLAPELVSEHLKL</sequence>
<dbReference type="Pfam" id="PF08397">
    <property type="entry name" value="IMD"/>
    <property type="match status" value="1"/>
</dbReference>
<dbReference type="InterPro" id="IPR027267">
    <property type="entry name" value="AH/BAR_dom_sf"/>
</dbReference>
<dbReference type="PANTHER" id="PTHR14206:SF4">
    <property type="entry name" value="BRAIN-SPECIFIC ANGIOGENESIS INHIBITOR 1-ASSOCIATED PROTEIN 2-LIKE PROTEIN 1"/>
    <property type="match status" value="1"/>
</dbReference>
<dbReference type="OrthoDB" id="9427975at2759"/>
<keyword evidence="3" id="KW-1185">Reference proteome</keyword>
<dbReference type="PROSITE" id="PS51338">
    <property type="entry name" value="IMD"/>
    <property type="match status" value="1"/>
</dbReference>
<evidence type="ECO:0000313" key="3">
    <source>
        <dbReference type="Proteomes" id="UP000276834"/>
    </source>
</evidence>